<sequence>MTAIKLGLLYLFISFKLKYGLAESSSETLCPTELDIEKYTIQELIKITSAKSQNDKEFKEAVGCLWKNKGLVNEDGILSVDDFARELEKEFKEQVPKEVAERNTYEVLNYCRDVKGKNPGETAVKMLKCLGQWKVQHFINNERAESY</sequence>
<gene>
    <name evidence="2" type="ORF">ILUMI_20772</name>
</gene>
<dbReference type="Gene3D" id="1.10.238.20">
    <property type="entry name" value="Pheromone/general odorant binding protein domain"/>
    <property type="match status" value="1"/>
</dbReference>
<evidence type="ECO:0000256" key="1">
    <source>
        <dbReference type="SAM" id="SignalP"/>
    </source>
</evidence>
<reference evidence="2" key="1">
    <citation type="submission" date="2019-08" db="EMBL/GenBank/DDBJ databases">
        <title>The genome of the North American firefly Photinus pyralis.</title>
        <authorList>
            <consortium name="Photinus pyralis genome working group"/>
            <person name="Fallon T.R."/>
            <person name="Sander Lower S.E."/>
            <person name="Weng J.-K."/>
        </authorList>
    </citation>
    <scope>NUCLEOTIDE SEQUENCE</scope>
    <source>
        <strain evidence="2">TRF0915ILg1</strain>
        <tissue evidence="2">Whole body</tissue>
    </source>
</reference>
<dbReference type="Proteomes" id="UP000801492">
    <property type="component" value="Unassembled WGS sequence"/>
</dbReference>
<dbReference type="EMBL" id="VTPC01089961">
    <property type="protein sequence ID" value="KAF2885374.1"/>
    <property type="molecule type" value="Genomic_DNA"/>
</dbReference>
<feature type="chain" id="PRO_5035442335" evidence="1">
    <location>
        <begin position="23"/>
        <end position="147"/>
    </location>
</feature>
<dbReference type="SUPFAM" id="SSF47565">
    <property type="entry name" value="Insect pheromone/odorant-binding proteins"/>
    <property type="match status" value="1"/>
</dbReference>
<dbReference type="CDD" id="cd23992">
    <property type="entry name" value="PBP_GOBP"/>
    <property type="match status" value="1"/>
</dbReference>
<dbReference type="InterPro" id="IPR036728">
    <property type="entry name" value="PBP_GOBP_sf"/>
</dbReference>
<protein>
    <submittedName>
        <fullName evidence="2">Uncharacterized protein</fullName>
    </submittedName>
</protein>
<keyword evidence="1" id="KW-0732">Signal</keyword>
<dbReference type="AlphaFoldDB" id="A0A8K0G492"/>
<name>A0A8K0G492_IGNLU</name>
<dbReference type="Pfam" id="PF01395">
    <property type="entry name" value="PBP_GOBP"/>
    <property type="match status" value="1"/>
</dbReference>
<proteinExistence type="predicted"/>
<feature type="signal peptide" evidence="1">
    <location>
        <begin position="1"/>
        <end position="22"/>
    </location>
</feature>
<evidence type="ECO:0000313" key="2">
    <source>
        <dbReference type="EMBL" id="KAF2885374.1"/>
    </source>
</evidence>
<evidence type="ECO:0000313" key="3">
    <source>
        <dbReference type="Proteomes" id="UP000801492"/>
    </source>
</evidence>
<dbReference type="InterPro" id="IPR006170">
    <property type="entry name" value="PBP/GOBP"/>
</dbReference>
<organism evidence="2 3">
    <name type="scientific">Ignelater luminosus</name>
    <name type="common">Cucubano</name>
    <name type="synonym">Pyrophorus luminosus</name>
    <dbReference type="NCBI Taxonomy" id="2038154"/>
    <lineage>
        <taxon>Eukaryota</taxon>
        <taxon>Metazoa</taxon>
        <taxon>Ecdysozoa</taxon>
        <taxon>Arthropoda</taxon>
        <taxon>Hexapoda</taxon>
        <taxon>Insecta</taxon>
        <taxon>Pterygota</taxon>
        <taxon>Neoptera</taxon>
        <taxon>Endopterygota</taxon>
        <taxon>Coleoptera</taxon>
        <taxon>Polyphaga</taxon>
        <taxon>Elateriformia</taxon>
        <taxon>Elateroidea</taxon>
        <taxon>Elateridae</taxon>
        <taxon>Agrypninae</taxon>
        <taxon>Pyrophorini</taxon>
        <taxon>Ignelater</taxon>
    </lineage>
</organism>
<comment type="caution">
    <text evidence="2">The sequence shown here is derived from an EMBL/GenBank/DDBJ whole genome shotgun (WGS) entry which is preliminary data.</text>
</comment>
<keyword evidence="3" id="KW-1185">Reference proteome</keyword>
<dbReference type="GO" id="GO:0005549">
    <property type="term" value="F:odorant binding"/>
    <property type="evidence" value="ECO:0007669"/>
    <property type="project" value="InterPro"/>
</dbReference>
<accession>A0A8K0G492</accession>
<dbReference type="OrthoDB" id="6739643at2759"/>